<dbReference type="InterPro" id="IPR039298">
    <property type="entry name" value="ACOT13"/>
</dbReference>
<dbReference type="Pfam" id="PF03061">
    <property type="entry name" value="4HBT"/>
    <property type="match status" value="1"/>
</dbReference>
<comment type="caution">
    <text evidence="4">The sequence shown here is derived from an EMBL/GenBank/DDBJ whole genome shotgun (WGS) entry which is preliminary data.</text>
</comment>
<organism evidence="4">
    <name type="scientific">hydrocarbon metagenome</name>
    <dbReference type="NCBI Taxonomy" id="938273"/>
    <lineage>
        <taxon>unclassified sequences</taxon>
        <taxon>metagenomes</taxon>
        <taxon>ecological metagenomes</taxon>
    </lineage>
</organism>
<feature type="domain" description="Thioesterase" evidence="3">
    <location>
        <begin position="44"/>
        <end position="115"/>
    </location>
</feature>
<keyword evidence="2" id="KW-0378">Hydrolase</keyword>
<dbReference type="GO" id="GO:0047617">
    <property type="term" value="F:fatty acyl-CoA hydrolase activity"/>
    <property type="evidence" value="ECO:0007669"/>
    <property type="project" value="InterPro"/>
</dbReference>
<comment type="similarity">
    <text evidence="1">Belongs to the thioesterase PaaI family.</text>
</comment>
<dbReference type="SUPFAM" id="SSF54637">
    <property type="entry name" value="Thioesterase/thiol ester dehydrase-isomerase"/>
    <property type="match status" value="1"/>
</dbReference>
<evidence type="ECO:0000313" key="4">
    <source>
        <dbReference type="EMBL" id="KUG23685.1"/>
    </source>
</evidence>
<dbReference type="Gene3D" id="3.10.129.10">
    <property type="entry name" value="Hotdog Thioesterase"/>
    <property type="match status" value="1"/>
</dbReference>
<protein>
    <submittedName>
        <fullName evidence="4">Thioesterase superfamily protein</fullName>
    </submittedName>
</protein>
<gene>
    <name evidence="4" type="ORF">ASZ90_006491</name>
</gene>
<dbReference type="EMBL" id="LNQE01000890">
    <property type="protein sequence ID" value="KUG23685.1"/>
    <property type="molecule type" value="Genomic_DNA"/>
</dbReference>
<evidence type="ECO:0000256" key="2">
    <source>
        <dbReference type="ARBA" id="ARBA00022801"/>
    </source>
</evidence>
<dbReference type="CDD" id="cd03443">
    <property type="entry name" value="PaaI_thioesterase"/>
    <property type="match status" value="1"/>
</dbReference>
<reference evidence="4" key="1">
    <citation type="journal article" date="2015" name="Proc. Natl. Acad. Sci. U.S.A.">
        <title>Networks of energetic and metabolic interactions define dynamics in microbial communities.</title>
        <authorList>
            <person name="Embree M."/>
            <person name="Liu J.K."/>
            <person name="Al-Bassam M.M."/>
            <person name="Zengler K."/>
        </authorList>
    </citation>
    <scope>NUCLEOTIDE SEQUENCE</scope>
</reference>
<dbReference type="InterPro" id="IPR003736">
    <property type="entry name" value="PAAI_dom"/>
</dbReference>
<accession>A0A0W8FRZ7</accession>
<dbReference type="PANTHER" id="PTHR21660:SF1">
    <property type="entry name" value="ACYL-COENZYME A THIOESTERASE 13"/>
    <property type="match status" value="1"/>
</dbReference>
<proteinExistence type="inferred from homology"/>
<dbReference type="PANTHER" id="PTHR21660">
    <property type="entry name" value="THIOESTERASE SUPERFAMILY MEMBER-RELATED"/>
    <property type="match status" value="1"/>
</dbReference>
<dbReference type="AlphaFoldDB" id="A0A0W8FRZ7"/>
<evidence type="ECO:0000256" key="1">
    <source>
        <dbReference type="ARBA" id="ARBA00008324"/>
    </source>
</evidence>
<dbReference type="InterPro" id="IPR006683">
    <property type="entry name" value="Thioestr_dom"/>
</dbReference>
<name>A0A0W8FRZ7_9ZZZZ</name>
<evidence type="ECO:0000259" key="3">
    <source>
        <dbReference type="Pfam" id="PF03061"/>
    </source>
</evidence>
<sequence length="133" mass="14329">MNKRLQKVIEHPFHKYLGVTTIESNSGAGKLSITVNEKTVNPRGVLHGGVIYVLCDVCAYGGLLSLIDNKTEAVTHDIQVSVMQSAKIGDVVDFSSEIVQLGKRLCFIDVKAFVKGKIIASAKVTKSILAIST</sequence>
<dbReference type="InterPro" id="IPR029069">
    <property type="entry name" value="HotDog_dom_sf"/>
</dbReference>
<dbReference type="NCBIfam" id="TIGR00369">
    <property type="entry name" value="unchar_dom_1"/>
    <property type="match status" value="1"/>
</dbReference>